<keyword evidence="1" id="KW-0812">Transmembrane</keyword>
<accession>A5KNX1</accession>
<sequence>MKRGSRVMGKKESGKFGSWLKKYKHAWVFLYIFIYMPWFLLLEKHVTTNYHVIQTQFDMWIPFVEYFIIPYLMWFAFIAAAFVYFFFTDVPGFYKMAKFMFTGMTIFLIISTIFPNGQDLRPVVFERDNVFVDMVRMLYRADTCTNVFPSLHVFNTLSVCIAVHESEKLKKHKAVCNAAYILAALIILATMFLKQHSVLDVFGAVIMAYVLYKVVYEPEKKMIPQLSKQKFSKQKRIAAHNK</sequence>
<dbReference type="SUPFAM" id="SSF48317">
    <property type="entry name" value="Acid phosphatase/Vanadium-dependent haloperoxidase"/>
    <property type="match status" value="1"/>
</dbReference>
<dbReference type="InterPro" id="IPR036938">
    <property type="entry name" value="PAP2/HPO_sf"/>
</dbReference>
<feature type="transmembrane region" description="Helical" evidence="1">
    <location>
        <begin position="66"/>
        <end position="87"/>
    </location>
</feature>
<reference evidence="3 4" key="1">
    <citation type="submission" date="2007-03" db="EMBL/GenBank/DDBJ databases">
        <authorList>
            <person name="Fulton L."/>
            <person name="Clifton S."/>
            <person name="Fulton B."/>
            <person name="Xu J."/>
            <person name="Minx P."/>
            <person name="Pepin K.H."/>
            <person name="Johnson M."/>
            <person name="Thiruvilangam P."/>
            <person name="Bhonagiri V."/>
            <person name="Nash W.E."/>
            <person name="Mardis E.R."/>
            <person name="Wilson R.K."/>
        </authorList>
    </citation>
    <scope>NUCLEOTIDE SEQUENCE [LARGE SCALE GENOMIC DNA]</scope>
    <source>
        <strain evidence="3 4">ATCC 27756</strain>
    </source>
</reference>
<evidence type="ECO:0000313" key="4">
    <source>
        <dbReference type="Proteomes" id="UP000003577"/>
    </source>
</evidence>
<evidence type="ECO:0000313" key="3">
    <source>
        <dbReference type="EMBL" id="EDK23869.1"/>
    </source>
</evidence>
<dbReference type="PaxDb" id="411460-RUMTOR_01948"/>
<dbReference type="EMBL" id="AAVP02000010">
    <property type="protein sequence ID" value="EDK23869.1"/>
    <property type="molecule type" value="Genomic_DNA"/>
</dbReference>
<keyword evidence="1" id="KW-1133">Transmembrane helix</keyword>
<comment type="caution">
    <text evidence="3">The sequence shown here is derived from an EMBL/GenBank/DDBJ whole genome shotgun (WGS) entry which is preliminary data.</text>
</comment>
<feature type="transmembrane region" description="Helical" evidence="1">
    <location>
        <begin position="99"/>
        <end position="117"/>
    </location>
</feature>
<evidence type="ECO:0000256" key="1">
    <source>
        <dbReference type="SAM" id="Phobius"/>
    </source>
</evidence>
<dbReference type="Gene3D" id="1.20.144.10">
    <property type="entry name" value="Phosphatidic acid phosphatase type 2/haloperoxidase"/>
    <property type="match status" value="1"/>
</dbReference>
<dbReference type="InterPro" id="IPR000326">
    <property type="entry name" value="PAP2/HPO"/>
</dbReference>
<gene>
    <name evidence="3" type="ORF">RUMTOR_01948</name>
</gene>
<feature type="transmembrane region" description="Helical" evidence="1">
    <location>
        <begin position="174"/>
        <end position="193"/>
    </location>
</feature>
<proteinExistence type="predicted"/>
<feature type="domain" description="Phosphatidic acid phosphatase type 2/haloperoxidase" evidence="2">
    <location>
        <begin position="145"/>
        <end position="216"/>
    </location>
</feature>
<feature type="transmembrane region" description="Helical" evidence="1">
    <location>
        <begin position="25"/>
        <end position="42"/>
    </location>
</feature>
<feature type="transmembrane region" description="Helical" evidence="1">
    <location>
        <begin position="199"/>
        <end position="216"/>
    </location>
</feature>
<keyword evidence="1" id="KW-0472">Membrane</keyword>
<organism evidence="3 4">
    <name type="scientific">[Ruminococcus] torques ATCC 27756</name>
    <dbReference type="NCBI Taxonomy" id="411460"/>
    <lineage>
        <taxon>Bacteria</taxon>
        <taxon>Bacillati</taxon>
        <taxon>Bacillota</taxon>
        <taxon>Clostridia</taxon>
        <taxon>Lachnospirales</taxon>
        <taxon>Lachnospiraceae</taxon>
        <taxon>Mediterraneibacter</taxon>
    </lineage>
</organism>
<protein>
    <recommendedName>
        <fullName evidence="2">Phosphatidic acid phosphatase type 2/haloperoxidase domain-containing protein</fullName>
    </recommendedName>
</protein>
<dbReference type="AlphaFoldDB" id="A5KNX1"/>
<dbReference type="Proteomes" id="UP000003577">
    <property type="component" value="Unassembled WGS sequence"/>
</dbReference>
<dbReference type="Pfam" id="PF01569">
    <property type="entry name" value="PAP2"/>
    <property type="match status" value="1"/>
</dbReference>
<dbReference type="HOGENOM" id="CLU_102949_1_0_9"/>
<reference evidence="3 4" key="2">
    <citation type="submission" date="2007-04" db="EMBL/GenBank/DDBJ databases">
        <title>Draft genome sequence of Ruminococcus torques (ATCC 27756).</title>
        <authorList>
            <person name="Sudarsanam P."/>
            <person name="Ley R."/>
            <person name="Guruge J."/>
            <person name="Turnbaugh P.J."/>
            <person name="Mahowald M."/>
            <person name="Liep D."/>
            <person name="Gordon J."/>
        </authorList>
    </citation>
    <scope>NUCLEOTIDE SEQUENCE [LARGE SCALE GENOMIC DNA]</scope>
    <source>
        <strain evidence="3 4">ATCC 27756</strain>
    </source>
</reference>
<evidence type="ECO:0000259" key="2">
    <source>
        <dbReference type="Pfam" id="PF01569"/>
    </source>
</evidence>
<name>A5KNX1_9FIRM</name>